<organism evidence="11 12">
    <name type="scientific">Neocallimastix californiae</name>
    <dbReference type="NCBI Taxonomy" id="1754190"/>
    <lineage>
        <taxon>Eukaryota</taxon>
        <taxon>Fungi</taxon>
        <taxon>Fungi incertae sedis</taxon>
        <taxon>Chytridiomycota</taxon>
        <taxon>Chytridiomycota incertae sedis</taxon>
        <taxon>Neocallimastigomycetes</taxon>
        <taxon>Neocallimastigales</taxon>
        <taxon>Neocallimastigaceae</taxon>
        <taxon>Neocallimastix</taxon>
    </lineage>
</organism>
<reference evidence="11 12" key="1">
    <citation type="submission" date="2016-08" db="EMBL/GenBank/DDBJ databases">
        <title>A Parts List for Fungal Cellulosomes Revealed by Comparative Genomics.</title>
        <authorList>
            <consortium name="DOE Joint Genome Institute"/>
            <person name="Haitjema C.H."/>
            <person name="Gilmore S.P."/>
            <person name="Henske J.K."/>
            <person name="Solomon K.V."/>
            <person name="De Groot R."/>
            <person name="Kuo A."/>
            <person name="Mondo S.J."/>
            <person name="Salamov A.A."/>
            <person name="Labutti K."/>
            <person name="Zhao Z."/>
            <person name="Chiniquy J."/>
            <person name="Barry K."/>
            <person name="Brewer H.M."/>
            <person name="Purvine S.O."/>
            <person name="Wright A.T."/>
            <person name="Boxma B."/>
            <person name="Van Alen T."/>
            <person name="Hackstein J.H."/>
            <person name="Baker S.E."/>
            <person name="Grigoriev I.V."/>
            <person name="O'Malley M.A."/>
        </authorList>
    </citation>
    <scope>NUCLEOTIDE SEQUENCE [LARGE SCALE GENOMIC DNA]</scope>
    <source>
        <strain evidence="11 12">G1</strain>
    </source>
</reference>
<evidence type="ECO:0000256" key="3">
    <source>
        <dbReference type="ARBA" id="ARBA00012610"/>
    </source>
</evidence>
<evidence type="ECO:0000259" key="10">
    <source>
        <dbReference type="Pfam" id="PF07992"/>
    </source>
</evidence>
<keyword evidence="5" id="KW-0274">FAD</keyword>
<dbReference type="InterPro" id="IPR023753">
    <property type="entry name" value="FAD/NAD-binding_dom"/>
</dbReference>
<feature type="non-terminal residue" evidence="11">
    <location>
        <position position="1"/>
    </location>
</feature>
<keyword evidence="6" id="KW-0521">NADP</keyword>
<evidence type="ECO:0000256" key="5">
    <source>
        <dbReference type="ARBA" id="ARBA00022827"/>
    </source>
</evidence>
<dbReference type="InterPro" id="IPR036188">
    <property type="entry name" value="FAD/NAD-bd_sf"/>
</dbReference>
<comment type="similarity">
    <text evidence="2">Belongs to the class-II pyridine nucleotide-disulfide oxidoreductase family.</text>
</comment>
<dbReference type="Proteomes" id="UP000193920">
    <property type="component" value="Unassembled WGS sequence"/>
</dbReference>
<dbReference type="AlphaFoldDB" id="A0A1Y2AHZ8"/>
<dbReference type="Gene3D" id="3.50.50.60">
    <property type="entry name" value="FAD/NAD(P)-binding domain"/>
    <property type="match status" value="2"/>
</dbReference>
<dbReference type="Pfam" id="PF07992">
    <property type="entry name" value="Pyr_redox_2"/>
    <property type="match status" value="1"/>
</dbReference>
<evidence type="ECO:0000313" key="11">
    <source>
        <dbReference type="EMBL" id="ORY22218.1"/>
    </source>
</evidence>
<dbReference type="InterPro" id="IPR008255">
    <property type="entry name" value="Pyr_nucl-diS_OxRdtase_2_AS"/>
</dbReference>
<evidence type="ECO:0000256" key="7">
    <source>
        <dbReference type="ARBA" id="ARBA00023002"/>
    </source>
</evidence>
<proteinExistence type="inferred from homology"/>
<keyword evidence="7" id="KW-0560">Oxidoreductase</keyword>
<comment type="cofactor">
    <cofactor evidence="1">
        <name>FAD</name>
        <dbReference type="ChEBI" id="CHEBI:57692"/>
    </cofactor>
</comment>
<evidence type="ECO:0000256" key="1">
    <source>
        <dbReference type="ARBA" id="ARBA00001974"/>
    </source>
</evidence>
<keyword evidence="4" id="KW-0285">Flavoprotein</keyword>
<evidence type="ECO:0000256" key="9">
    <source>
        <dbReference type="ARBA" id="ARBA00023284"/>
    </source>
</evidence>
<evidence type="ECO:0000256" key="6">
    <source>
        <dbReference type="ARBA" id="ARBA00022857"/>
    </source>
</evidence>
<evidence type="ECO:0000256" key="4">
    <source>
        <dbReference type="ARBA" id="ARBA00022630"/>
    </source>
</evidence>
<gene>
    <name evidence="11" type="ORF">LY90DRAFT_133806</name>
</gene>
<dbReference type="PROSITE" id="PS00573">
    <property type="entry name" value="PYRIDINE_REDOX_2"/>
    <property type="match status" value="1"/>
</dbReference>
<accession>A0A1Y2AHZ8</accession>
<dbReference type="SUPFAM" id="SSF51905">
    <property type="entry name" value="FAD/NAD(P)-binding domain"/>
    <property type="match status" value="1"/>
</dbReference>
<name>A0A1Y2AHZ8_9FUNG</name>
<sequence>FFFNNIIIIYLIYLHKEKNIKFFLVNNIYIYFKYKFLQSNRKMSVRKVVIIGSGPAGHTAAIYTARADLKPLMYEGFLAGGIAAGGQLTTTTEVENYPGFPKGIMGPELCQNFKDQSLRFGTEIIDETISRVDLSQRPFKLWREYSDSDNDEPILAESVIIATGATARRLHIPGEEDYWQKGISACAVCDGAVPIFRDKPLCVIGGGDSACEEAIYLTKYASKVYVVHRRDTLRASKVMAERLVNHPKVEMVWDSVPVEAKGDGKLLNAVTIENVKTKARTDLQVNGLFYAIGHKPNTDIFKGQIELNEAGYIKTKPGTSYTSVEGVLLVVMYKILVINKQLPQLVQVVWLV</sequence>
<dbReference type="EMBL" id="MCOG01000251">
    <property type="protein sequence ID" value="ORY22218.1"/>
    <property type="molecule type" value="Genomic_DNA"/>
</dbReference>
<dbReference type="EC" id="1.8.1.9" evidence="3"/>
<dbReference type="PRINTS" id="PR00469">
    <property type="entry name" value="PNDRDTASEII"/>
</dbReference>
<comment type="caution">
    <text evidence="11">The sequence shown here is derived from an EMBL/GenBank/DDBJ whole genome shotgun (WGS) entry which is preliminary data.</text>
</comment>
<evidence type="ECO:0000256" key="8">
    <source>
        <dbReference type="ARBA" id="ARBA00023157"/>
    </source>
</evidence>
<keyword evidence="9" id="KW-0676">Redox-active center</keyword>
<dbReference type="GO" id="GO:0004791">
    <property type="term" value="F:thioredoxin-disulfide reductase (NADPH) activity"/>
    <property type="evidence" value="ECO:0007669"/>
    <property type="project" value="UniProtKB-EC"/>
</dbReference>
<dbReference type="PRINTS" id="PR00368">
    <property type="entry name" value="FADPNR"/>
</dbReference>
<evidence type="ECO:0000256" key="2">
    <source>
        <dbReference type="ARBA" id="ARBA00009333"/>
    </source>
</evidence>
<dbReference type="PANTHER" id="PTHR48105">
    <property type="entry name" value="THIOREDOXIN REDUCTASE 1-RELATED-RELATED"/>
    <property type="match status" value="1"/>
</dbReference>
<dbReference type="InterPro" id="IPR050097">
    <property type="entry name" value="Ferredoxin-NADP_redctase_2"/>
</dbReference>
<dbReference type="OrthoDB" id="371245at2759"/>
<protein>
    <recommendedName>
        <fullName evidence="3">thioredoxin-disulfide reductase (NADPH)</fullName>
        <ecNumber evidence="3">1.8.1.9</ecNumber>
    </recommendedName>
</protein>
<keyword evidence="12" id="KW-1185">Reference proteome</keyword>
<keyword evidence="8" id="KW-1015">Disulfide bond</keyword>
<evidence type="ECO:0000313" key="12">
    <source>
        <dbReference type="Proteomes" id="UP000193920"/>
    </source>
</evidence>
<dbReference type="STRING" id="1754190.A0A1Y2AHZ8"/>
<dbReference type="FunFam" id="3.50.50.60:FF:000064">
    <property type="entry name" value="Thioredoxin reductase"/>
    <property type="match status" value="1"/>
</dbReference>
<feature type="domain" description="FAD/NAD(P)-binding" evidence="10">
    <location>
        <begin position="47"/>
        <end position="327"/>
    </location>
</feature>